<sequence length="51" mass="5736">MDCSCYRRAMTWHFLLDRDNVLSIAHTCCTEETALCLVQPSCCPDHALFGG</sequence>
<dbReference type="AlphaFoldDB" id="A6K2P1"/>
<evidence type="ECO:0000313" key="2">
    <source>
        <dbReference type="Proteomes" id="UP000234681"/>
    </source>
</evidence>
<protein>
    <submittedName>
        <fullName evidence="1">RCG49688</fullName>
    </submittedName>
</protein>
<name>A6K2P1_RAT</name>
<proteinExistence type="predicted"/>
<gene>
    <name evidence="1" type="ORF">rCG_49688</name>
</gene>
<organism evidence="1 2">
    <name type="scientific">Rattus norvegicus</name>
    <name type="common">Rat</name>
    <dbReference type="NCBI Taxonomy" id="10116"/>
    <lineage>
        <taxon>Eukaryota</taxon>
        <taxon>Metazoa</taxon>
        <taxon>Chordata</taxon>
        <taxon>Craniata</taxon>
        <taxon>Vertebrata</taxon>
        <taxon>Euteleostomi</taxon>
        <taxon>Mammalia</taxon>
        <taxon>Eutheria</taxon>
        <taxon>Euarchontoglires</taxon>
        <taxon>Glires</taxon>
        <taxon>Rodentia</taxon>
        <taxon>Myomorpha</taxon>
        <taxon>Muroidea</taxon>
        <taxon>Muridae</taxon>
        <taxon>Murinae</taxon>
        <taxon>Rattus</taxon>
    </lineage>
</organism>
<dbReference type="Proteomes" id="UP000234681">
    <property type="component" value="Chromosome X"/>
</dbReference>
<evidence type="ECO:0000313" key="1">
    <source>
        <dbReference type="EMBL" id="EDL90489.1"/>
    </source>
</evidence>
<dbReference type="EMBL" id="CH474014">
    <property type="protein sequence ID" value="EDL90489.1"/>
    <property type="molecule type" value="Genomic_DNA"/>
</dbReference>
<accession>A6K2P1</accession>
<reference evidence="1 2" key="1">
    <citation type="submission" date="2005-09" db="EMBL/GenBank/DDBJ databases">
        <authorList>
            <person name="Mural R.J."/>
            <person name="Li P.W."/>
            <person name="Adams M.D."/>
            <person name="Amanatides P.G."/>
            <person name="Baden-Tillson H."/>
            <person name="Barnstead M."/>
            <person name="Chin S.H."/>
            <person name="Dew I."/>
            <person name="Evans C.A."/>
            <person name="Ferriera S."/>
            <person name="Flanigan M."/>
            <person name="Fosler C."/>
            <person name="Glodek A."/>
            <person name="Gu Z."/>
            <person name="Holt R.A."/>
            <person name="Jennings D."/>
            <person name="Kraft C.L."/>
            <person name="Lu F."/>
            <person name="Nguyen T."/>
            <person name="Nusskern D.R."/>
            <person name="Pfannkoch C.M."/>
            <person name="Sitter C."/>
            <person name="Sutton G.G."/>
            <person name="Venter J.C."/>
            <person name="Wang Z."/>
            <person name="Woodage T."/>
            <person name="Zheng X.H."/>
            <person name="Zhong F."/>
        </authorList>
    </citation>
    <scope>NUCLEOTIDE SEQUENCE [LARGE SCALE GENOMIC DNA]</scope>
    <source>
        <strain>BN</strain>
        <strain evidence="2">Sprague-Dawley</strain>
    </source>
</reference>